<comment type="caution">
    <text evidence="4">The sequence shown here is derived from an EMBL/GenBank/DDBJ whole genome shotgun (WGS) entry which is preliminary data.</text>
</comment>
<dbReference type="EMBL" id="BMPI01000016">
    <property type="protein sequence ID" value="GGM32300.1"/>
    <property type="molecule type" value="Genomic_DNA"/>
</dbReference>
<dbReference type="Pfam" id="PF01596">
    <property type="entry name" value="Methyltransf_3"/>
    <property type="match status" value="1"/>
</dbReference>
<dbReference type="PANTHER" id="PTHR10509">
    <property type="entry name" value="O-METHYLTRANSFERASE-RELATED"/>
    <property type="match status" value="1"/>
</dbReference>
<keyword evidence="5" id="KW-1185">Reference proteome</keyword>
<dbReference type="InterPro" id="IPR050362">
    <property type="entry name" value="Cation-dep_OMT"/>
</dbReference>
<keyword evidence="1" id="KW-0489">Methyltransferase</keyword>
<dbReference type="PANTHER" id="PTHR10509:SF14">
    <property type="entry name" value="CAFFEOYL-COA O-METHYLTRANSFERASE 3-RELATED"/>
    <property type="match status" value="1"/>
</dbReference>
<reference evidence="4" key="2">
    <citation type="submission" date="2020-09" db="EMBL/GenBank/DDBJ databases">
        <authorList>
            <person name="Sun Q."/>
            <person name="Ohkuma M."/>
        </authorList>
    </citation>
    <scope>NUCLEOTIDE SEQUENCE</scope>
    <source>
        <strain evidence="4">JCM 19831</strain>
    </source>
</reference>
<protein>
    <submittedName>
        <fullName evidence="4">O-methyltransferase</fullName>
    </submittedName>
</protein>
<dbReference type="Gene3D" id="3.40.50.150">
    <property type="entry name" value="Vaccinia Virus protein VP39"/>
    <property type="match status" value="1"/>
</dbReference>
<evidence type="ECO:0000256" key="3">
    <source>
        <dbReference type="ARBA" id="ARBA00022691"/>
    </source>
</evidence>
<accession>A0A917TPQ2</accession>
<evidence type="ECO:0000256" key="1">
    <source>
        <dbReference type="ARBA" id="ARBA00022603"/>
    </source>
</evidence>
<dbReference type="SUPFAM" id="SSF53335">
    <property type="entry name" value="S-adenosyl-L-methionine-dependent methyltransferases"/>
    <property type="match status" value="1"/>
</dbReference>
<sequence>MTKQTLPLTVELQQYVVANGSEPDELVRDLIDETERVLPLDAGMQVAPEQAAFLTLLTRIAGVRRAVEIGTFTGLSSIAIARGLADGGRLICFDVSDEFTSIARRYWQRAGLTDRVELRLGPAAETLATLPAEPHLDLAFIDADKTGYLGYWEALVPRMVPGGLILVDNVLRHGHIIDAEPADPGTRAMQEFNRRVLDDERVESVLLPIADGLTIARRR</sequence>
<name>A0A917TPQ2_9ACTN</name>
<keyword evidence="3" id="KW-0949">S-adenosyl-L-methionine</keyword>
<evidence type="ECO:0000256" key="2">
    <source>
        <dbReference type="ARBA" id="ARBA00022679"/>
    </source>
</evidence>
<reference evidence="4" key="1">
    <citation type="journal article" date="2014" name="Int. J. Syst. Evol. Microbiol.">
        <title>Complete genome sequence of Corynebacterium casei LMG S-19264T (=DSM 44701T), isolated from a smear-ripened cheese.</title>
        <authorList>
            <consortium name="US DOE Joint Genome Institute (JGI-PGF)"/>
            <person name="Walter F."/>
            <person name="Albersmeier A."/>
            <person name="Kalinowski J."/>
            <person name="Ruckert C."/>
        </authorList>
    </citation>
    <scope>NUCLEOTIDE SEQUENCE</scope>
    <source>
        <strain evidence="4">JCM 19831</strain>
    </source>
</reference>
<keyword evidence="2" id="KW-0808">Transferase</keyword>
<proteinExistence type="predicted"/>
<organism evidence="4 5">
    <name type="scientific">Dactylosporangium sucinum</name>
    <dbReference type="NCBI Taxonomy" id="1424081"/>
    <lineage>
        <taxon>Bacteria</taxon>
        <taxon>Bacillati</taxon>
        <taxon>Actinomycetota</taxon>
        <taxon>Actinomycetes</taxon>
        <taxon>Micromonosporales</taxon>
        <taxon>Micromonosporaceae</taxon>
        <taxon>Dactylosporangium</taxon>
    </lineage>
</organism>
<dbReference type="InterPro" id="IPR029063">
    <property type="entry name" value="SAM-dependent_MTases_sf"/>
</dbReference>
<dbReference type="AlphaFoldDB" id="A0A917TPQ2"/>
<evidence type="ECO:0000313" key="5">
    <source>
        <dbReference type="Proteomes" id="UP000642070"/>
    </source>
</evidence>
<gene>
    <name evidence="4" type="ORF">GCM10007977_036970</name>
</gene>
<evidence type="ECO:0000313" key="4">
    <source>
        <dbReference type="EMBL" id="GGM32300.1"/>
    </source>
</evidence>
<dbReference type="GO" id="GO:0032259">
    <property type="term" value="P:methylation"/>
    <property type="evidence" value="ECO:0007669"/>
    <property type="project" value="UniProtKB-KW"/>
</dbReference>
<dbReference type="Proteomes" id="UP000642070">
    <property type="component" value="Unassembled WGS sequence"/>
</dbReference>
<dbReference type="GO" id="GO:0008171">
    <property type="term" value="F:O-methyltransferase activity"/>
    <property type="evidence" value="ECO:0007669"/>
    <property type="project" value="InterPro"/>
</dbReference>
<dbReference type="CDD" id="cd02440">
    <property type="entry name" value="AdoMet_MTases"/>
    <property type="match status" value="1"/>
</dbReference>
<dbReference type="PROSITE" id="PS51682">
    <property type="entry name" value="SAM_OMT_I"/>
    <property type="match status" value="1"/>
</dbReference>
<dbReference type="InterPro" id="IPR002935">
    <property type="entry name" value="SAM_O-MeTrfase"/>
</dbReference>
<dbReference type="GO" id="GO:0008757">
    <property type="term" value="F:S-adenosylmethionine-dependent methyltransferase activity"/>
    <property type="evidence" value="ECO:0007669"/>
    <property type="project" value="TreeGrafter"/>
</dbReference>
<dbReference type="RefSeq" id="WP_190251101.1">
    <property type="nucleotide sequence ID" value="NZ_BMPI01000016.1"/>
</dbReference>